<dbReference type="PROSITE" id="PS50885">
    <property type="entry name" value="HAMP"/>
    <property type="match status" value="1"/>
</dbReference>
<dbReference type="PANTHER" id="PTHR42878">
    <property type="entry name" value="TWO-COMPONENT HISTIDINE KINASE"/>
    <property type="match status" value="1"/>
</dbReference>
<dbReference type="Proteomes" id="UP000251889">
    <property type="component" value="Unassembled WGS sequence"/>
</dbReference>
<dbReference type="FunFam" id="3.30.565.10:FF:000006">
    <property type="entry name" value="Sensor histidine kinase WalK"/>
    <property type="match status" value="1"/>
</dbReference>
<feature type="domain" description="PAC" evidence="12">
    <location>
        <begin position="315"/>
        <end position="365"/>
    </location>
</feature>
<evidence type="ECO:0000259" key="11">
    <source>
        <dbReference type="PROSITE" id="PS50112"/>
    </source>
</evidence>
<dbReference type="Gene3D" id="3.30.450.20">
    <property type="entry name" value="PAS domain"/>
    <property type="match status" value="1"/>
</dbReference>
<dbReference type="AlphaFoldDB" id="A0A364XVB2"/>
<feature type="domain" description="HAMP" evidence="13">
    <location>
        <begin position="179"/>
        <end position="232"/>
    </location>
</feature>
<dbReference type="Pfam" id="PF00672">
    <property type="entry name" value="HAMP"/>
    <property type="match status" value="1"/>
</dbReference>
<dbReference type="EMBL" id="QMFY01000020">
    <property type="protein sequence ID" value="RAV98233.1"/>
    <property type="molecule type" value="Genomic_DNA"/>
</dbReference>
<dbReference type="SMART" id="SM00388">
    <property type="entry name" value="HisKA"/>
    <property type="match status" value="1"/>
</dbReference>
<dbReference type="InterPro" id="IPR004358">
    <property type="entry name" value="Sig_transdc_His_kin-like_C"/>
</dbReference>
<reference evidence="14 15" key="1">
    <citation type="submission" date="2018-06" db="EMBL/GenBank/DDBJ databases">
        <title>Chryseolinea flavus sp. nov., a member of the phylum Bacteroidetes isolated from soil.</title>
        <authorList>
            <person name="Li Y."/>
            <person name="Wang J."/>
        </authorList>
    </citation>
    <scope>NUCLEOTIDE SEQUENCE [LARGE SCALE GENOMIC DNA]</scope>
    <source>
        <strain evidence="14 15">SDU1-6</strain>
    </source>
</reference>
<dbReference type="InterPro" id="IPR005467">
    <property type="entry name" value="His_kinase_dom"/>
</dbReference>
<keyword evidence="4" id="KW-0597">Phosphoprotein</keyword>
<dbReference type="SMART" id="SM00387">
    <property type="entry name" value="HATPase_c"/>
    <property type="match status" value="1"/>
</dbReference>
<gene>
    <name evidence="14" type="ORF">DQQ10_24845</name>
</gene>
<evidence type="ECO:0000256" key="7">
    <source>
        <dbReference type="ARBA" id="ARBA00023136"/>
    </source>
</evidence>
<dbReference type="RefSeq" id="WP_112749645.1">
    <property type="nucleotide sequence ID" value="NZ_QMFY01000020.1"/>
</dbReference>
<keyword evidence="9" id="KW-0812">Transmembrane</keyword>
<keyword evidence="6" id="KW-0418">Kinase</keyword>
<dbReference type="CDD" id="cd06225">
    <property type="entry name" value="HAMP"/>
    <property type="match status" value="1"/>
</dbReference>
<dbReference type="InterPro" id="IPR050351">
    <property type="entry name" value="BphY/WalK/GraS-like"/>
</dbReference>
<feature type="transmembrane region" description="Helical" evidence="9">
    <location>
        <begin position="12"/>
        <end position="33"/>
    </location>
</feature>
<evidence type="ECO:0000259" key="13">
    <source>
        <dbReference type="PROSITE" id="PS50885"/>
    </source>
</evidence>
<comment type="subcellular location">
    <subcellularLocation>
        <location evidence="2">Membrane</location>
    </subcellularLocation>
</comment>
<evidence type="ECO:0000259" key="12">
    <source>
        <dbReference type="PROSITE" id="PS50113"/>
    </source>
</evidence>
<evidence type="ECO:0000256" key="9">
    <source>
        <dbReference type="SAM" id="Phobius"/>
    </source>
</evidence>
<feature type="domain" description="Histidine kinase" evidence="10">
    <location>
        <begin position="394"/>
        <end position="607"/>
    </location>
</feature>
<evidence type="ECO:0000259" key="10">
    <source>
        <dbReference type="PROSITE" id="PS50109"/>
    </source>
</evidence>
<dbReference type="Gene3D" id="3.30.565.10">
    <property type="entry name" value="Histidine kinase-like ATPase, C-terminal domain"/>
    <property type="match status" value="1"/>
</dbReference>
<evidence type="ECO:0000256" key="3">
    <source>
        <dbReference type="ARBA" id="ARBA00012438"/>
    </source>
</evidence>
<dbReference type="OrthoDB" id="9810447at2"/>
<proteinExistence type="predicted"/>
<dbReference type="SUPFAM" id="SSF55785">
    <property type="entry name" value="PYP-like sensor domain (PAS domain)"/>
    <property type="match status" value="1"/>
</dbReference>
<dbReference type="Pfam" id="PF13426">
    <property type="entry name" value="PAS_9"/>
    <property type="match status" value="1"/>
</dbReference>
<dbReference type="CDD" id="cd00082">
    <property type="entry name" value="HisKA"/>
    <property type="match status" value="1"/>
</dbReference>
<feature type="transmembrane region" description="Helical" evidence="9">
    <location>
        <begin position="152"/>
        <end position="173"/>
    </location>
</feature>
<dbReference type="FunFam" id="1.10.287.130:FF:000070">
    <property type="entry name" value="Histidine kinase sensor protein"/>
    <property type="match status" value="1"/>
</dbReference>
<feature type="domain" description="PAS" evidence="11">
    <location>
        <begin position="237"/>
        <end position="308"/>
    </location>
</feature>
<dbReference type="SUPFAM" id="SSF55874">
    <property type="entry name" value="ATPase domain of HSP90 chaperone/DNA topoisomerase II/histidine kinase"/>
    <property type="match status" value="1"/>
</dbReference>
<dbReference type="PRINTS" id="PR00344">
    <property type="entry name" value="BCTRLSENSOR"/>
</dbReference>
<dbReference type="GO" id="GO:0007234">
    <property type="term" value="P:osmosensory signaling via phosphorelay pathway"/>
    <property type="evidence" value="ECO:0007669"/>
    <property type="project" value="TreeGrafter"/>
</dbReference>
<dbReference type="SMART" id="SM00091">
    <property type="entry name" value="PAS"/>
    <property type="match status" value="1"/>
</dbReference>
<evidence type="ECO:0000256" key="2">
    <source>
        <dbReference type="ARBA" id="ARBA00004370"/>
    </source>
</evidence>
<dbReference type="SUPFAM" id="SSF47384">
    <property type="entry name" value="Homodimeric domain of signal transducing histidine kinase"/>
    <property type="match status" value="1"/>
</dbReference>
<evidence type="ECO:0000256" key="1">
    <source>
        <dbReference type="ARBA" id="ARBA00000085"/>
    </source>
</evidence>
<dbReference type="EC" id="2.7.13.3" evidence="3"/>
<dbReference type="NCBIfam" id="TIGR00229">
    <property type="entry name" value="sensory_box"/>
    <property type="match status" value="1"/>
</dbReference>
<dbReference type="Pfam" id="PF02518">
    <property type="entry name" value="HATPase_c"/>
    <property type="match status" value="1"/>
</dbReference>
<dbReference type="InterPro" id="IPR035965">
    <property type="entry name" value="PAS-like_dom_sf"/>
</dbReference>
<evidence type="ECO:0000313" key="14">
    <source>
        <dbReference type="EMBL" id="RAV98233.1"/>
    </source>
</evidence>
<dbReference type="Gene3D" id="6.10.340.10">
    <property type="match status" value="1"/>
</dbReference>
<name>A0A364XVB2_9BACT</name>
<dbReference type="PROSITE" id="PS50109">
    <property type="entry name" value="HIS_KIN"/>
    <property type="match status" value="1"/>
</dbReference>
<dbReference type="PROSITE" id="PS50113">
    <property type="entry name" value="PAC"/>
    <property type="match status" value="1"/>
</dbReference>
<dbReference type="GO" id="GO:0030295">
    <property type="term" value="F:protein kinase activator activity"/>
    <property type="evidence" value="ECO:0007669"/>
    <property type="project" value="TreeGrafter"/>
</dbReference>
<dbReference type="SMART" id="SM00304">
    <property type="entry name" value="HAMP"/>
    <property type="match status" value="1"/>
</dbReference>
<dbReference type="InterPro" id="IPR003660">
    <property type="entry name" value="HAMP_dom"/>
</dbReference>
<dbReference type="InterPro" id="IPR033417">
    <property type="entry name" value="CHASE8"/>
</dbReference>
<evidence type="ECO:0000256" key="6">
    <source>
        <dbReference type="ARBA" id="ARBA00022777"/>
    </source>
</evidence>
<dbReference type="InterPro" id="IPR036097">
    <property type="entry name" value="HisK_dim/P_sf"/>
</dbReference>
<dbReference type="CDD" id="cd00130">
    <property type="entry name" value="PAS"/>
    <property type="match status" value="1"/>
</dbReference>
<evidence type="ECO:0000313" key="15">
    <source>
        <dbReference type="Proteomes" id="UP000251889"/>
    </source>
</evidence>
<dbReference type="PROSITE" id="PS50112">
    <property type="entry name" value="PAS"/>
    <property type="match status" value="1"/>
</dbReference>
<keyword evidence="5" id="KW-0808">Transferase</keyword>
<accession>A0A364XVB2</accession>
<evidence type="ECO:0000256" key="8">
    <source>
        <dbReference type="SAM" id="Coils"/>
    </source>
</evidence>
<dbReference type="GO" id="GO:0000156">
    <property type="term" value="F:phosphorelay response regulator activity"/>
    <property type="evidence" value="ECO:0007669"/>
    <property type="project" value="TreeGrafter"/>
</dbReference>
<organism evidence="14 15">
    <name type="scientific">Pseudochryseolinea flava</name>
    <dbReference type="NCBI Taxonomy" id="2059302"/>
    <lineage>
        <taxon>Bacteria</taxon>
        <taxon>Pseudomonadati</taxon>
        <taxon>Bacteroidota</taxon>
        <taxon>Cytophagia</taxon>
        <taxon>Cytophagales</taxon>
        <taxon>Fulvivirgaceae</taxon>
        <taxon>Pseudochryseolinea</taxon>
    </lineage>
</organism>
<protein>
    <recommendedName>
        <fullName evidence="3">histidine kinase</fullName>
        <ecNumber evidence="3">2.7.13.3</ecNumber>
    </recommendedName>
</protein>
<sequence>MLRNTPIKQKLMIVILLVSGAVSLLTSAAYFTYEVITFRQTTIRQLTLLGQIIAANSTAALAFDSREDATETLLALRADPNIVAAALYDVQGNLFASYPTNLPDSTFHPEEKRKGYYFENKFLFGFEHVVQGKKTLGTLYMKADMRVLNERIILYVSIGLLVIMTSLLLAFLLTRKIQTQISQPILELATKAKVVSEFQDYSVRANKLGADEIGTLTDAFNAMLAQIQSQNSALSESSARMIAVMNSALTAVVVINSTGHITEWNSHAEQIFGWSRSEALDQELANLVVPHRYRDDHRKGLHHFIATGEGPVLNKLIEMNALRRDGTEFPVELSISPLRTAHAIAFCGFITDITKRKQAEEEIRSLNQELEQKVAARTQELQIANKELEAFSYSVSHDLRAPLRSINGYMTIFADDYTSKLDDEAKRLMTIILNNAKKMGQLIDDLLEFSKLGRKELTKSRIHMREMALSIYDDLKKPEAPRQVEFTVHNIPDVKGDNATIRQVWINLISNALKYSRHTNKAVIEIDAEEQDDLITYFIKDNGAGFDMDYYDKLFGVFQRLHTAKEFEGTGVGLAIVQRIISRHGGKVWATATPNKGATFYFSLPKQ</sequence>
<keyword evidence="9" id="KW-1133">Transmembrane helix</keyword>
<dbReference type="InterPro" id="IPR000700">
    <property type="entry name" value="PAS-assoc_C"/>
</dbReference>
<dbReference type="GO" id="GO:0016020">
    <property type="term" value="C:membrane"/>
    <property type="evidence" value="ECO:0007669"/>
    <property type="project" value="UniProtKB-SubCell"/>
</dbReference>
<dbReference type="GO" id="GO:0000155">
    <property type="term" value="F:phosphorelay sensor kinase activity"/>
    <property type="evidence" value="ECO:0007669"/>
    <property type="project" value="InterPro"/>
</dbReference>
<comment type="catalytic activity">
    <reaction evidence="1">
        <text>ATP + protein L-histidine = ADP + protein N-phospho-L-histidine.</text>
        <dbReference type="EC" id="2.7.13.3"/>
    </reaction>
</comment>
<evidence type="ECO:0000256" key="4">
    <source>
        <dbReference type="ARBA" id="ARBA00022553"/>
    </source>
</evidence>
<keyword evidence="7 9" id="KW-0472">Membrane</keyword>
<evidence type="ECO:0000256" key="5">
    <source>
        <dbReference type="ARBA" id="ARBA00022679"/>
    </source>
</evidence>
<feature type="coiled-coil region" evidence="8">
    <location>
        <begin position="356"/>
        <end position="387"/>
    </location>
</feature>
<dbReference type="InterPro" id="IPR003594">
    <property type="entry name" value="HATPase_dom"/>
</dbReference>
<keyword evidence="15" id="KW-1185">Reference proteome</keyword>
<comment type="caution">
    <text evidence="14">The sequence shown here is derived from an EMBL/GenBank/DDBJ whole genome shotgun (WGS) entry which is preliminary data.</text>
</comment>
<dbReference type="InterPro" id="IPR000014">
    <property type="entry name" value="PAS"/>
</dbReference>
<dbReference type="Pfam" id="PF17152">
    <property type="entry name" value="CHASE8"/>
    <property type="match status" value="1"/>
</dbReference>
<dbReference type="InterPro" id="IPR036890">
    <property type="entry name" value="HATPase_C_sf"/>
</dbReference>
<keyword evidence="8" id="KW-0175">Coiled coil</keyword>
<dbReference type="PANTHER" id="PTHR42878:SF15">
    <property type="entry name" value="BACTERIOPHYTOCHROME"/>
    <property type="match status" value="1"/>
</dbReference>
<dbReference type="Gene3D" id="1.10.287.130">
    <property type="match status" value="1"/>
</dbReference>
<dbReference type="Pfam" id="PF00512">
    <property type="entry name" value="HisKA"/>
    <property type="match status" value="1"/>
</dbReference>
<dbReference type="InterPro" id="IPR003661">
    <property type="entry name" value="HisK_dim/P_dom"/>
</dbReference>